<dbReference type="InterPro" id="IPR033985">
    <property type="entry name" value="SusD-like_N"/>
</dbReference>
<dbReference type="PROSITE" id="PS51257">
    <property type="entry name" value="PROKAR_LIPOPROTEIN"/>
    <property type="match status" value="1"/>
</dbReference>
<dbReference type="KEGG" id="scn:Solca_3719"/>
<dbReference type="GO" id="GO:0009279">
    <property type="term" value="C:cell outer membrane"/>
    <property type="evidence" value="ECO:0007669"/>
    <property type="project" value="UniProtKB-SubCell"/>
</dbReference>
<evidence type="ECO:0000259" key="8">
    <source>
        <dbReference type="Pfam" id="PF14322"/>
    </source>
</evidence>
<dbReference type="SUPFAM" id="SSF48452">
    <property type="entry name" value="TPR-like"/>
    <property type="match status" value="1"/>
</dbReference>
<dbReference type="InterPro" id="IPR011990">
    <property type="entry name" value="TPR-like_helical_dom_sf"/>
</dbReference>
<keyword evidence="3 6" id="KW-0732">Signal</keyword>
<protein>
    <submittedName>
        <fullName evidence="9">RagB/SusD family protein</fullName>
    </submittedName>
</protein>
<dbReference type="eggNOG" id="COG3193">
    <property type="taxonomic scope" value="Bacteria"/>
</dbReference>
<dbReference type="Gene3D" id="1.25.40.390">
    <property type="match status" value="1"/>
</dbReference>
<dbReference type="Pfam" id="PF07980">
    <property type="entry name" value="SusD_RagB"/>
    <property type="match status" value="1"/>
</dbReference>
<sequence length="465" mass="51776">MILRYRKYLFAALIFTTMLSSCSDKLELDPYDNVDEEKAFKTEKDIKAALIGAYADLGSSNFYGGRTTLCTDLLGNDAHLRFSGTYSGYIELYNKAMTVTNDYATDIWLRAYRTINTTNNILAKLAIIADEDSRAEIEAGAKFIRGTVYFEMARMYGKAWNDGNPATNLGVPIVLEPTTIVSEKNYVKRSTVAQVYEQAIKDLIDAKEGLPSSKSSLATTYSAAAVLARIYLTQERWEEAAEEADYVIASDRFSLVKDYIDEFPVPDPAGPVANTSEDVFAAQITLQQGFNALNEVYGTSDFAGRGDITINEGFLSKYEEIDDRLKVFTISYDDDGFFDEAFCDKYNNQYGNVKTIRLAEMYLIRAEANFRNGTAIGATPLDDVNIIRERAKATPLMLVDLGVILNERVLELAFEGQSLFDLKRTKGSIGGGIQWNSPKLVFPIPQREMDANPALKGQQNEGYGN</sequence>
<comment type="subcellular location">
    <subcellularLocation>
        <location evidence="1">Cell outer membrane</location>
    </subcellularLocation>
</comment>
<evidence type="ECO:0000313" key="9">
    <source>
        <dbReference type="EMBL" id="AFD08719.1"/>
    </source>
</evidence>
<feature type="domain" description="RagB/SusD" evidence="7">
    <location>
        <begin position="345"/>
        <end position="425"/>
    </location>
</feature>
<dbReference type="Pfam" id="PF14322">
    <property type="entry name" value="SusD-like_3"/>
    <property type="match status" value="1"/>
</dbReference>
<name>H8KLZ1_SOLCM</name>
<dbReference type="Proteomes" id="UP000007590">
    <property type="component" value="Chromosome"/>
</dbReference>
<dbReference type="AlphaFoldDB" id="H8KLZ1"/>
<organism evidence="9 10">
    <name type="scientific">Solitalea canadensis (strain ATCC 29591 / DSM 3403 / JCM 21819 / LMG 8368 / NBRC 15130 / NCIMB 12057 / USAM 9D)</name>
    <name type="common">Flexibacter canadensis</name>
    <dbReference type="NCBI Taxonomy" id="929556"/>
    <lineage>
        <taxon>Bacteria</taxon>
        <taxon>Pseudomonadati</taxon>
        <taxon>Bacteroidota</taxon>
        <taxon>Sphingobacteriia</taxon>
        <taxon>Sphingobacteriales</taxon>
        <taxon>Sphingobacteriaceae</taxon>
        <taxon>Solitalea</taxon>
    </lineage>
</organism>
<evidence type="ECO:0000256" key="2">
    <source>
        <dbReference type="ARBA" id="ARBA00006275"/>
    </source>
</evidence>
<dbReference type="OrthoDB" id="1080118at2"/>
<dbReference type="EMBL" id="CP003349">
    <property type="protein sequence ID" value="AFD08719.1"/>
    <property type="molecule type" value="Genomic_DNA"/>
</dbReference>
<dbReference type="HOGENOM" id="CLU_015553_1_4_10"/>
<keyword evidence="10" id="KW-1185">Reference proteome</keyword>
<feature type="signal peptide" evidence="6">
    <location>
        <begin position="1"/>
        <end position="22"/>
    </location>
</feature>
<evidence type="ECO:0000259" key="7">
    <source>
        <dbReference type="Pfam" id="PF07980"/>
    </source>
</evidence>
<accession>H8KLZ1</accession>
<dbReference type="RefSeq" id="WP_014681942.1">
    <property type="nucleotide sequence ID" value="NC_017770.1"/>
</dbReference>
<evidence type="ECO:0000256" key="6">
    <source>
        <dbReference type="SAM" id="SignalP"/>
    </source>
</evidence>
<reference evidence="9" key="1">
    <citation type="submission" date="2012-02" db="EMBL/GenBank/DDBJ databases">
        <title>The complete genome of Solitalea canadensis DSM 3403.</title>
        <authorList>
            <consortium name="US DOE Joint Genome Institute (JGI-PGF)"/>
            <person name="Lucas S."/>
            <person name="Copeland A."/>
            <person name="Lapidus A."/>
            <person name="Glavina del Rio T."/>
            <person name="Dalin E."/>
            <person name="Tice H."/>
            <person name="Bruce D."/>
            <person name="Goodwin L."/>
            <person name="Pitluck S."/>
            <person name="Peters L."/>
            <person name="Ovchinnikova G."/>
            <person name="Lu M."/>
            <person name="Kyrpides N."/>
            <person name="Mavromatis K."/>
            <person name="Ivanova N."/>
            <person name="Brettin T."/>
            <person name="Detter J.C."/>
            <person name="Han C."/>
            <person name="Larimer F."/>
            <person name="Land M."/>
            <person name="Hauser L."/>
            <person name="Markowitz V."/>
            <person name="Cheng J.-F."/>
            <person name="Hugenholtz P."/>
            <person name="Woyke T."/>
            <person name="Wu D."/>
            <person name="Spring S."/>
            <person name="Schroeder M."/>
            <person name="Kopitz M."/>
            <person name="Brambilla E."/>
            <person name="Klenk H.-P."/>
            <person name="Eisen J.A."/>
        </authorList>
    </citation>
    <scope>NUCLEOTIDE SEQUENCE</scope>
    <source>
        <strain evidence="9">DSM 3403</strain>
    </source>
</reference>
<dbReference type="InterPro" id="IPR012944">
    <property type="entry name" value="SusD_RagB_dom"/>
</dbReference>
<gene>
    <name evidence="9" type="ordered locus">Solca_3719</name>
</gene>
<proteinExistence type="inferred from homology"/>
<dbReference type="STRING" id="929556.Solca_3719"/>
<evidence type="ECO:0000256" key="1">
    <source>
        <dbReference type="ARBA" id="ARBA00004442"/>
    </source>
</evidence>
<evidence type="ECO:0000256" key="4">
    <source>
        <dbReference type="ARBA" id="ARBA00023136"/>
    </source>
</evidence>
<keyword evidence="4" id="KW-0472">Membrane</keyword>
<feature type="chain" id="PRO_5003613171" evidence="6">
    <location>
        <begin position="23"/>
        <end position="465"/>
    </location>
</feature>
<evidence type="ECO:0000256" key="5">
    <source>
        <dbReference type="ARBA" id="ARBA00023237"/>
    </source>
</evidence>
<comment type="similarity">
    <text evidence="2">Belongs to the SusD family.</text>
</comment>
<keyword evidence="5" id="KW-0998">Cell outer membrane</keyword>
<feature type="domain" description="SusD-like N-terminal" evidence="8">
    <location>
        <begin position="26"/>
        <end position="232"/>
    </location>
</feature>
<evidence type="ECO:0000313" key="10">
    <source>
        <dbReference type="Proteomes" id="UP000007590"/>
    </source>
</evidence>
<evidence type="ECO:0000256" key="3">
    <source>
        <dbReference type="ARBA" id="ARBA00022729"/>
    </source>
</evidence>